<evidence type="ECO:0000256" key="4">
    <source>
        <dbReference type="ARBA" id="ARBA00022840"/>
    </source>
</evidence>
<keyword evidence="2 9" id="KW-0548">Nucleotidyltransferase</keyword>
<comment type="caution">
    <text evidence="9">The sequence shown here is derived from an EMBL/GenBank/DDBJ whole genome shotgun (WGS) entry which is preliminary data.</text>
</comment>
<dbReference type="PANTHER" id="PTHR30621">
    <property type="entry name" value="GLUTAMINE SYNTHETASE ADENYLYLTRANSFERASE"/>
    <property type="match status" value="1"/>
</dbReference>
<organism evidence="9 10">
    <name type="scientific">Arcanobacterium hippocoleae</name>
    <dbReference type="NCBI Taxonomy" id="149017"/>
    <lineage>
        <taxon>Bacteria</taxon>
        <taxon>Bacillati</taxon>
        <taxon>Actinomycetota</taxon>
        <taxon>Actinomycetes</taxon>
        <taxon>Actinomycetales</taxon>
        <taxon>Actinomycetaceae</taxon>
        <taxon>Arcanobacterium</taxon>
    </lineage>
</organism>
<proteinExistence type="predicted"/>
<evidence type="ECO:0000256" key="3">
    <source>
        <dbReference type="ARBA" id="ARBA00022741"/>
    </source>
</evidence>
<feature type="domain" description="PII-uridylyltransferase/Glutamine-synthetase adenylyltransferase" evidence="8">
    <location>
        <begin position="361"/>
        <end position="501"/>
    </location>
</feature>
<evidence type="ECO:0000259" key="7">
    <source>
        <dbReference type="Pfam" id="PF03710"/>
    </source>
</evidence>
<dbReference type="EMBL" id="JAVDUJ010000001">
    <property type="protein sequence ID" value="MDR6938891.1"/>
    <property type="molecule type" value="Genomic_DNA"/>
</dbReference>
<dbReference type="InterPro" id="IPR043519">
    <property type="entry name" value="NT_sf"/>
</dbReference>
<dbReference type="RefSeq" id="WP_309955073.1">
    <property type="nucleotide sequence ID" value="NZ_JAVDUJ010000001.1"/>
</dbReference>
<dbReference type="Pfam" id="PF03710">
    <property type="entry name" value="GlnE"/>
    <property type="match status" value="2"/>
</dbReference>
<feature type="domain" description="PII-uridylyltransferase/Glutamine-synthetase adenylyltransferase" evidence="8">
    <location>
        <begin position="885"/>
        <end position="1014"/>
    </location>
</feature>
<evidence type="ECO:0000259" key="8">
    <source>
        <dbReference type="Pfam" id="PF08335"/>
    </source>
</evidence>
<feature type="domain" description="Glutamate-ammonia ligase adenylyltransferase repeated" evidence="7">
    <location>
        <begin position="609"/>
        <end position="845"/>
    </location>
</feature>
<keyword evidence="5" id="KW-0460">Magnesium</keyword>
<evidence type="ECO:0000256" key="5">
    <source>
        <dbReference type="ARBA" id="ARBA00022842"/>
    </source>
</evidence>
<dbReference type="SUPFAM" id="SSF81593">
    <property type="entry name" value="Nucleotidyltransferase substrate binding subunit/domain"/>
    <property type="match status" value="2"/>
</dbReference>
<keyword evidence="6" id="KW-0511">Multifunctional enzyme</keyword>
<evidence type="ECO:0000313" key="9">
    <source>
        <dbReference type="EMBL" id="MDR6938891.1"/>
    </source>
</evidence>
<sequence length="1025" mass="113256">MNRAESFQAQLVRAGFADSARAAQLFADPIFSQLAPEWLLAQLSVAADPDAALLAFLRLSEAAKTKGEKSQAALQEICADENAAKALFQVLGYSLALSEFLIAHPLAVTIFHSAQMADSPFATTIEQERELAFQALADYQDAFASNSEICRLAIAALRKHYWQRMSQIVAIDFAMPNSVHEFSVISRAISHLVDAVLAGALEIAQNIVPGGHQIDFAVVAMGKAGAQEINYISDVDLLYIAAPGAQAQQSAEPISESEVIAIGSKIAAELARIVGAAGAIPALWEIDLNLRPEGKDGPLVRTLESYLQYYQNWAKGWEFQALLKARPAAGCTELATALIKGVNEQVWNVAESENFVESSQAMRRRVLAHIPQRDADRQLKLGKGGLRDIEFTVQLLQLVHGRTDKSLRVRSTLEAIDRLSDGGYISRVHATQLTDHYKFLRTLEHRIQVRRFRRSQLVPTSAAELNVIARSLRGSLAGITNGAALEKYWQEIRVKVRALHLELYYRPLIPAVAQLSQAEVTLQPQAAQARLAAIGYRDPQGALAQIQALTAGVSRTAMIQRHLLPVLIGWFGNGPDPDQGLRSFRILSEQMGATSWYLRTLRDSSVAAKRLAQLLSCAKYAAQELPKLSEAIAWLDSDDLLQPRSAKELQEELNAILARKNTPAEIATAGRYLRRKEFLRTAMAQVLGLIDEAQVQTALCNSAEVAIEAALHAASIKLCQIHDLPQLPFEFAVIAMGRFGGKELSYASDADVLLIHRALDHDAVNIDLLANEYARELVQYLSVGSTEPALAIDASLRPEGKNGPLSRSFASYQQYYSRWVDTWERQALVRARYCGGSAQLGSEFMNLAHSVCYRENGLAAKEIREIRMLKARMEAERIPSGIDRKRHLKLGPGGLSDIEWTAQFLQLCHGQKNQQLRTPSTIQALQAAKKAELLDHTDTQILYDAWIFASRVRDANFLGTARTQATKIDVLPLDAIEYATVAAILGYPMHQRLELNEDYLRLARNARSITERIFFGDNNEIEPSN</sequence>
<dbReference type="InterPro" id="IPR005190">
    <property type="entry name" value="GlnE_rpt_dom"/>
</dbReference>
<evidence type="ECO:0000256" key="2">
    <source>
        <dbReference type="ARBA" id="ARBA00022695"/>
    </source>
</evidence>
<dbReference type="EC" id="2.7.7.42" evidence="9"/>
<accession>A0ABU1T0Q5</accession>
<keyword evidence="10" id="KW-1185">Reference proteome</keyword>
<keyword evidence="4" id="KW-0067">ATP-binding</keyword>
<reference evidence="9 10" key="1">
    <citation type="submission" date="2023-07" db="EMBL/GenBank/DDBJ databases">
        <title>Sequencing the genomes of 1000 actinobacteria strains.</title>
        <authorList>
            <person name="Klenk H.-P."/>
        </authorList>
    </citation>
    <scope>NUCLEOTIDE SEQUENCE [LARGE SCALE GENOMIC DNA]</scope>
    <source>
        <strain evidence="9 10">DSM 15539</strain>
    </source>
</reference>
<dbReference type="SUPFAM" id="SSF81301">
    <property type="entry name" value="Nucleotidyltransferase"/>
    <property type="match status" value="2"/>
</dbReference>
<name>A0ABU1T0Q5_9ACTO</name>
<evidence type="ECO:0000313" key="10">
    <source>
        <dbReference type="Proteomes" id="UP001266099"/>
    </source>
</evidence>
<protein>
    <submittedName>
        <fullName evidence="9">Glutamate-ammonia-ligase adenylyltransferase</fullName>
        <ecNumber evidence="9">2.7.7.42</ecNumber>
    </submittedName>
</protein>
<dbReference type="InterPro" id="IPR023057">
    <property type="entry name" value="GlnE"/>
</dbReference>
<dbReference type="GO" id="GO:0008882">
    <property type="term" value="F:[glutamate-ammonia-ligase] adenylyltransferase activity"/>
    <property type="evidence" value="ECO:0007669"/>
    <property type="project" value="UniProtKB-EC"/>
</dbReference>
<dbReference type="Proteomes" id="UP001266099">
    <property type="component" value="Unassembled WGS sequence"/>
</dbReference>
<dbReference type="CDD" id="cd05401">
    <property type="entry name" value="NT_GlnE_GlnD_like"/>
    <property type="match status" value="2"/>
</dbReference>
<dbReference type="Gene3D" id="1.20.120.330">
    <property type="entry name" value="Nucleotidyltransferases domain 2"/>
    <property type="match status" value="2"/>
</dbReference>
<keyword evidence="3" id="KW-0547">Nucleotide-binding</keyword>
<dbReference type="NCBIfam" id="NF010707">
    <property type="entry name" value="PRK14109.1"/>
    <property type="match status" value="1"/>
</dbReference>
<dbReference type="Pfam" id="PF08335">
    <property type="entry name" value="GlnD_UR_UTase"/>
    <property type="match status" value="2"/>
</dbReference>
<dbReference type="Gene3D" id="3.30.460.10">
    <property type="entry name" value="Beta Polymerase, domain 2"/>
    <property type="match status" value="2"/>
</dbReference>
<keyword evidence="1 9" id="KW-0808">Transferase</keyword>
<evidence type="ECO:0000256" key="6">
    <source>
        <dbReference type="ARBA" id="ARBA00023268"/>
    </source>
</evidence>
<evidence type="ECO:0000256" key="1">
    <source>
        <dbReference type="ARBA" id="ARBA00022679"/>
    </source>
</evidence>
<dbReference type="InterPro" id="IPR013546">
    <property type="entry name" value="PII_UdlTrfase/GS_AdlTrfase"/>
</dbReference>
<gene>
    <name evidence="9" type="ORF">J2S36_000434</name>
</gene>
<feature type="domain" description="Glutamate-ammonia ligase adenylyltransferase repeated" evidence="7">
    <location>
        <begin position="85"/>
        <end position="337"/>
    </location>
</feature>
<dbReference type="PANTHER" id="PTHR30621:SF0">
    <property type="entry name" value="BIFUNCTIONAL GLUTAMINE SYNTHETASE ADENYLYLTRANSFERASE_ADENYLYL-REMOVING ENZYME"/>
    <property type="match status" value="1"/>
</dbReference>